<reference evidence="2" key="1">
    <citation type="submission" date="2020-06" db="EMBL/GenBank/DDBJ databases">
        <authorList>
            <person name="Li T."/>
            <person name="Hu X."/>
            <person name="Zhang T."/>
            <person name="Song X."/>
            <person name="Zhang H."/>
            <person name="Dai N."/>
            <person name="Sheng W."/>
            <person name="Hou X."/>
            <person name="Wei L."/>
        </authorList>
    </citation>
    <scope>NUCLEOTIDE SEQUENCE</scope>
    <source>
        <strain evidence="2">G02</strain>
        <tissue evidence="2">Leaf</tissue>
    </source>
</reference>
<evidence type="ECO:0000313" key="2">
    <source>
        <dbReference type="EMBL" id="KAL0398286.1"/>
    </source>
</evidence>
<accession>A0AAW2T000</accession>
<proteinExistence type="predicted"/>
<comment type="caution">
    <text evidence="2">The sequence shown here is derived from an EMBL/GenBank/DDBJ whole genome shotgun (WGS) entry which is preliminary data.</text>
</comment>
<name>A0AAW2T000_SESRA</name>
<feature type="region of interest" description="Disordered" evidence="1">
    <location>
        <begin position="1"/>
        <end position="29"/>
    </location>
</feature>
<dbReference type="AlphaFoldDB" id="A0AAW2T000"/>
<protein>
    <submittedName>
        <fullName evidence="2">Uncharacterized protein</fullName>
    </submittedName>
</protein>
<evidence type="ECO:0000256" key="1">
    <source>
        <dbReference type="SAM" id="MobiDB-lite"/>
    </source>
</evidence>
<reference evidence="2" key="2">
    <citation type="journal article" date="2024" name="Plant">
        <title>Genomic evolution and insights into agronomic trait innovations of Sesamum species.</title>
        <authorList>
            <person name="Miao H."/>
            <person name="Wang L."/>
            <person name="Qu L."/>
            <person name="Liu H."/>
            <person name="Sun Y."/>
            <person name="Le M."/>
            <person name="Wang Q."/>
            <person name="Wei S."/>
            <person name="Zheng Y."/>
            <person name="Lin W."/>
            <person name="Duan Y."/>
            <person name="Cao H."/>
            <person name="Xiong S."/>
            <person name="Wang X."/>
            <person name="Wei L."/>
            <person name="Li C."/>
            <person name="Ma Q."/>
            <person name="Ju M."/>
            <person name="Zhao R."/>
            <person name="Li G."/>
            <person name="Mu C."/>
            <person name="Tian Q."/>
            <person name="Mei H."/>
            <person name="Zhang T."/>
            <person name="Gao T."/>
            <person name="Zhang H."/>
        </authorList>
    </citation>
    <scope>NUCLEOTIDE SEQUENCE</scope>
    <source>
        <strain evidence="2">G02</strain>
    </source>
</reference>
<sequence>MGKRKSKLKNPESKSKIPTAVRSSAAPPRGSIFQEMLQPTFCTGSAPLKYSRPHRKCVLPGGVCARILPCGE</sequence>
<dbReference type="EMBL" id="JACGWJ010000009">
    <property type="protein sequence ID" value="KAL0398286.1"/>
    <property type="molecule type" value="Genomic_DNA"/>
</dbReference>
<gene>
    <name evidence="2" type="ORF">Sradi_2171900</name>
</gene>
<organism evidence="2">
    <name type="scientific">Sesamum radiatum</name>
    <name type="common">Black benniseed</name>
    <dbReference type="NCBI Taxonomy" id="300843"/>
    <lineage>
        <taxon>Eukaryota</taxon>
        <taxon>Viridiplantae</taxon>
        <taxon>Streptophyta</taxon>
        <taxon>Embryophyta</taxon>
        <taxon>Tracheophyta</taxon>
        <taxon>Spermatophyta</taxon>
        <taxon>Magnoliopsida</taxon>
        <taxon>eudicotyledons</taxon>
        <taxon>Gunneridae</taxon>
        <taxon>Pentapetalae</taxon>
        <taxon>asterids</taxon>
        <taxon>lamiids</taxon>
        <taxon>Lamiales</taxon>
        <taxon>Pedaliaceae</taxon>
        <taxon>Sesamum</taxon>
    </lineage>
</organism>